<proteinExistence type="predicted"/>
<protein>
    <recommendedName>
        <fullName evidence="1">Tc1-like transposase DDE domain-containing protein</fullName>
    </recommendedName>
</protein>
<feature type="domain" description="Tc1-like transposase DDE" evidence="1">
    <location>
        <begin position="69"/>
        <end position="151"/>
    </location>
</feature>
<dbReference type="InParanoid" id="A0A672T8Q8"/>
<dbReference type="InterPro" id="IPR038717">
    <property type="entry name" value="Tc1-like_DDE_dom"/>
</dbReference>
<reference evidence="2" key="1">
    <citation type="submission" date="2025-08" db="UniProtKB">
        <authorList>
            <consortium name="Ensembl"/>
        </authorList>
    </citation>
    <scope>IDENTIFICATION</scope>
</reference>
<dbReference type="Ensembl" id="ENSSGRT00000117659.1">
    <property type="protein sequence ID" value="ENSSGRP00000110764.1"/>
    <property type="gene ID" value="ENSSGRG00000054487.1"/>
</dbReference>
<evidence type="ECO:0000259" key="1">
    <source>
        <dbReference type="Pfam" id="PF13358"/>
    </source>
</evidence>
<evidence type="ECO:0000313" key="3">
    <source>
        <dbReference type="Proteomes" id="UP000472262"/>
    </source>
</evidence>
<accession>A0A672T8Q8</accession>
<dbReference type="GO" id="GO:0003676">
    <property type="term" value="F:nucleic acid binding"/>
    <property type="evidence" value="ECO:0007669"/>
    <property type="project" value="InterPro"/>
</dbReference>
<dbReference type="Pfam" id="PF13358">
    <property type="entry name" value="DDE_3"/>
    <property type="match status" value="1"/>
</dbReference>
<dbReference type="AlphaFoldDB" id="A0A672T8Q8"/>
<evidence type="ECO:0000313" key="2">
    <source>
        <dbReference type="Ensembl" id="ENSSGRP00000110764.1"/>
    </source>
</evidence>
<dbReference type="InterPro" id="IPR036397">
    <property type="entry name" value="RNaseH_sf"/>
</dbReference>
<dbReference type="OMA" id="MENCFTY"/>
<reference evidence="2" key="2">
    <citation type="submission" date="2025-09" db="UniProtKB">
        <authorList>
            <consortium name="Ensembl"/>
        </authorList>
    </citation>
    <scope>IDENTIFICATION</scope>
</reference>
<dbReference type="Proteomes" id="UP000472262">
    <property type="component" value="Unassembled WGS sequence"/>
</dbReference>
<organism evidence="2 3">
    <name type="scientific">Sinocyclocheilus grahami</name>
    <name type="common">Dianchi golden-line fish</name>
    <name type="synonym">Barbus grahami</name>
    <dbReference type="NCBI Taxonomy" id="75366"/>
    <lineage>
        <taxon>Eukaryota</taxon>
        <taxon>Metazoa</taxon>
        <taxon>Chordata</taxon>
        <taxon>Craniata</taxon>
        <taxon>Vertebrata</taxon>
        <taxon>Euteleostomi</taxon>
        <taxon>Actinopterygii</taxon>
        <taxon>Neopterygii</taxon>
        <taxon>Teleostei</taxon>
        <taxon>Ostariophysi</taxon>
        <taxon>Cypriniformes</taxon>
        <taxon>Cyprinidae</taxon>
        <taxon>Cyprininae</taxon>
        <taxon>Sinocyclocheilus</taxon>
    </lineage>
</organism>
<name>A0A672T8Q8_SINGR</name>
<keyword evidence="3" id="KW-1185">Reference proteome</keyword>
<dbReference type="Gene3D" id="3.30.420.10">
    <property type="entry name" value="Ribonuclease H-like superfamily/Ribonuclease H"/>
    <property type="match status" value="1"/>
</dbReference>
<sequence length="156" mass="17666">MENCFTYQVEDNIMELFNVEEKKYGIMMNHESALDKEMMLELLSGAVLSFCLKKTTKFPNSFMVWGCSMSGKGPGEMAILTSTVNAQMYIEILDTFLIPSIEKTFGDNDVIFQDDNASCHRAKSVEAFLQERDINSMTWPANNPDLNPIEIEKTAP</sequence>